<comment type="caution">
    <text evidence="2">The sequence shown here is derived from an EMBL/GenBank/DDBJ whole genome shotgun (WGS) entry which is preliminary data.</text>
</comment>
<dbReference type="Proteomes" id="UP001151760">
    <property type="component" value="Unassembled WGS sequence"/>
</dbReference>
<dbReference type="PANTHER" id="PTHR46148">
    <property type="entry name" value="CHROMO DOMAIN-CONTAINING PROTEIN"/>
    <property type="match status" value="1"/>
</dbReference>
<organism evidence="2 3">
    <name type="scientific">Tanacetum coccineum</name>
    <dbReference type="NCBI Taxonomy" id="301880"/>
    <lineage>
        <taxon>Eukaryota</taxon>
        <taxon>Viridiplantae</taxon>
        <taxon>Streptophyta</taxon>
        <taxon>Embryophyta</taxon>
        <taxon>Tracheophyta</taxon>
        <taxon>Spermatophyta</taxon>
        <taxon>Magnoliopsida</taxon>
        <taxon>eudicotyledons</taxon>
        <taxon>Gunneridae</taxon>
        <taxon>Pentapetalae</taxon>
        <taxon>asterids</taxon>
        <taxon>campanulids</taxon>
        <taxon>Asterales</taxon>
        <taxon>Asteraceae</taxon>
        <taxon>Asteroideae</taxon>
        <taxon>Anthemideae</taxon>
        <taxon>Anthemidinae</taxon>
        <taxon>Tanacetum</taxon>
    </lineage>
</organism>
<keyword evidence="3" id="KW-1185">Reference proteome</keyword>
<name>A0ABQ5EI42_9ASTR</name>
<sequence>MMSSSNHLTSEIEDAFSSNFPDYIPASMDYVKFATGTLTEEALSWWNYFAKPIGIEEAYKITWVEFKKLLIKKYCPRTEVQKMEMKYYQSDWEGNDLKTYTEARKPKNIKNEDVGGMLIENSKDPEKLRMEKLEPHVDGTLCLNGSSWLPCYGDLRTVIMHEETDPMEKLARMYLKEVVTRHGIPFLIICDRDLRFASNFSESLQRHWGTNLDIKQRIEAAHDRQKSYVDLKCKPMEFQVLAKVGAIAYKLELPQELSRVHNTFHVSNLKKCFADEPLTVPLDGLHIDDKLYFIEEPVEIIDREVKRLKQSRIPIVKVQWNSRRGLEFTWECEDQFQKKYPRLFTKTAPSSSATT</sequence>
<feature type="domain" description="Tf2-1-like SH3-like" evidence="1">
    <location>
        <begin position="238"/>
        <end position="272"/>
    </location>
</feature>
<gene>
    <name evidence="2" type="ORF">Tco_0976625</name>
</gene>
<reference evidence="2" key="1">
    <citation type="journal article" date="2022" name="Int. J. Mol. Sci.">
        <title>Draft Genome of Tanacetum Coccineum: Genomic Comparison of Closely Related Tanacetum-Family Plants.</title>
        <authorList>
            <person name="Yamashiro T."/>
            <person name="Shiraishi A."/>
            <person name="Nakayama K."/>
            <person name="Satake H."/>
        </authorList>
    </citation>
    <scope>NUCLEOTIDE SEQUENCE</scope>
</reference>
<dbReference type="PANTHER" id="PTHR46148:SF59">
    <property type="entry name" value="NUCLEOTIDYLTRANSFERASE, RIBONUCLEASE H"/>
    <property type="match status" value="1"/>
</dbReference>
<evidence type="ECO:0000313" key="2">
    <source>
        <dbReference type="EMBL" id="GJT50468.1"/>
    </source>
</evidence>
<protein>
    <recommendedName>
        <fullName evidence="1">Tf2-1-like SH3-like domain-containing protein</fullName>
    </recommendedName>
</protein>
<dbReference type="Pfam" id="PF24626">
    <property type="entry name" value="SH3_Tf2-1"/>
    <property type="match status" value="1"/>
</dbReference>
<dbReference type="EMBL" id="BQNB010016323">
    <property type="protein sequence ID" value="GJT50468.1"/>
    <property type="molecule type" value="Genomic_DNA"/>
</dbReference>
<accession>A0ABQ5EI42</accession>
<evidence type="ECO:0000313" key="3">
    <source>
        <dbReference type="Proteomes" id="UP001151760"/>
    </source>
</evidence>
<evidence type="ECO:0000259" key="1">
    <source>
        <dbReference type="Pfam" id="PF24626"/>
    </source>
</evidence>
<dbReference type="InterPro" id="IPR056924">
    <property type="entry name" value="SH3_Tf2-1"/>
</dbReference>
<proteinExistence type="predicted"/>
<reference evidence="2" key="2">
    <citation type="submission" date="2022-01" db="EMBL/GenBank/DDBJ databases">
        <authorList>
            <person name="Yamashiro T."/>
            <person name="Shiraishi A."/>
            <person name="Satake H."/>
            <person name="Nakayama K."/>
        </authorList>
    </citation>
    <scope>NUCLEOTIDE SEQUENCE</scope>
</reference>